<protein>
    <submittedName>
        <fullName evidence="3">D-alanyl-D-alanine carboxypeptidase</fullName>
    </submittedName>
</protein>
<name>A0A8J7JEC0_9CYAN</name>
<dbReference type="PANTHER" id="PTHR30023:SF0">
    <property type="entry name" value="PENICILLIN-SENSITIVE CARBOXYPEPTIDASE A"/>
    <property type="match status" value="1"/>
</dbReference>
<gene>
    <name evidence="3" type="ORF">IQ249_23100</name>
</gene>
<dbReference type="RefSeq" id="WP_194031876.1">
    <property type="nucleotide sequence ID" value="NZ_JADEWZ010000061.1"/>
</dbReference>
<dbReference type="InterPro" id="IPR000667">
    <property type="entry name" value="Peptidase_S13"/>
</dbReference>
<dbReference type="GO" id="GO:0006508">
    <property type="term" value="P:proteolysis"/>
    <property type="evidence" value="ECO:0007669"/>
    <property type="project" value="InterPro"/>
</dbReference>
<dbReference type="Gene3D" id="3.40.710.10">
    <property type="entry name" value="DD-peptidase/beta-lactamase superfamily"/>
    <property type="match status" value="1"/>
</dbReference>
<dbReference type="SUPFAM" id="SSF56601">
    <property type="entry name" value="beta-lactamase/transpeptidase-like"/>
    <property type="match status" value="1"/>
</dbReference>
<keyword evidence="2" id="KW-0378">Hydrolase</keyword>
<dbReference type="GO" id="GO:0004185">
    <property type="term" value="F:serine-type carboxypeptidase activity"/>
    <property type="evidence" value="ECO:0007669"/>
    <property type="project" value="InterPro"/>
</dbReference>
<comment type="caution">
    <text evidence="3">The sequence shown here is derived from an EMBL/GenBank/DDBJ whole genome shotgun (WGS) entry which is preliminary data.</text>
</comment>
<dbReference type="Pfam" id="PF02113">
    <property type="entry name" value="Peptidase_S13"/>
    <property type="match status" value="2"/>
</dbReference>
<accession>A0A8J7JEC0</accession>
<dbReference type="Gene3D" id="3.50.80.20">
    <property type="entry name" value="D-Ala-D-Ala carboxypeptidase C, peptidase S13"/>
    <property type="match status" value="1"/>
</dbReference>
<evidence type="ECO:0000313" key="4">
    <source>
        <dbReference type="Proteomes" id="UP000654482"/>
    </source>
</evidence>
<keyword evidence="3" id="KW-0645">Protease</keyword>
<dbReference type="InterPro" id="IPR012338">
    <property type="entry name" value="Beta-lactam/transpept-like"/>
</dbReference>
<dbReference type="Proteomes" id="UP000654482">
    <property type="component" value="Unassembled WGS sequence"/>
</dbReference>
<comment type="similarity">
    <text evidence="1">Belongs to the peptidase S13 family.</text>
</comment>
<sequence>MLEVVAASVISLFAGILGQPSQPVPTVESLSWQNAKLFQLPPEPDPVAEEIVRDYLKALEAQGLAATNQGVWIESDFIRLARHQGTQPRSAASLTKIATTLAAIDTWGLDRHFETRFYANGNINGGVLKGDLIVIGDGDPMFVWEEAVVVGNALNKLGIRKVTGNLIVNSKFYMNFYPNSAVAGKKLKEGLNSKVWSSEAQIQHGKMPPGTPRPTVEVQGNLLLGNALPPSSQLLLTHQSLKMYQILKQMNIYSNNMVAEALGQLMGGGDVVAQIAANVAEVPPEEINLINGSGLGTANRISPRAVTAMLQAIEGKLQDHSTSLPDLFPVAGRDTLGTMLDRNLPSETTIKTGTLARVSALAGVLPTQKYGWVWFAVINDGSNIEALRQQQDRLLQRLSQNWGAASISATLKPNDVGRFGDPDRVRLTNEKTLE</sequence>
<dbReference type="GO" id="GO:0000270">
    <property type="term" value="P:peptidoglycan metabolic process"/>
    <property type="evidence" value="ECO:0007669"/>
    <property type="project" value="TreeGrafter"/>
</dbReference>
<keyword evidence="4" id="KW-1185">Reference proteome</keyword>
<keyword evidence="3" id="KW-0121">Carboxypeptidase</keyword>
<evidence type="ECO:0000256" key="2">
    <source>
        <dbReference type="ARBA" id="ARBA00022801"/>
    </source>
</evidence>
<organism evidence="3 4">
    <name type="scientific">Lusitaniella coriacea LEGE 07157</name>
    <dbReference type="NCBI Taxonomy" id="945747"/>
    <lineage>
        <taxon>Bacteria</taxon>
        <taxon>Bacillati</taxon>
        <taxon>Cyanobacteriota</taxon>
        <taxon>Cyanophyceae</taxon>
        <taxon>Spirulinales</taxon>
        <taxon>Lusitaniellaceae</taxon>
        <taxon>Lusitaniella</taxon>
    </lineage>
</organism>
<evidence type="ECO:0000313" key="3">
    <source>
        <dbReference type="EMBL" id="MBE9118780.1"/>
    </source>
</evidence>
<dbReference type="EMBL" id="JADEWZ010000061">
    <property type="protein sequence ID" value="MBE9118780.1"/>
    <property type="molecule type" value="Genomic_DNA"/>
</dbReference>
<dbReference type="PANTHER" id="PTHR30023">
    <property type="entry name" value="D-ALANYL-D-ALANINE CARBOXYPEPTIDASE"/>
    <property type="match status" value="1"/>
</dbReference>
<reference evidence="3" key="1">
    <citation type="submission" date="2020-10" db="EMBL/GenBank/DDBJ databases">
        <authorList>
            <person name="Castelo-Branco R."/>
            <person name="Eusebio N."/>
            <person name="Adriana R."/>
            <person name="Vieira A."/>
            <person name="Brugerolle De Fraissinette N."/>
            <person name="Rezende De Castro R."/>
            <person name="Schneider M.P."/>
            <person name="Vasconcelos V."/>
            <person name="Leao P.N."/>
        </authorList>
    </citation>
    <scope>NUCLEOTIDE SEQUENCE</scope>
    <source>
        <strain evidence="3">LEGE 07157</strain>
    </source>
</reference>
<dbReference type="PRINTS" id="PR00922">
    <property type="entry name" value="DADACBPTASE3"/>
</dbReference>
<dbReference type="AlphaFoldDB" id="A0A8J7JEC0"/>
<evidence type="ECO:0000256" key="1">
    <source>
        <dbReference type="ARBA" id="ARBA00006096"/>
    </source>
</evidence>
<proteinExistence type="inferred from homology"/>